<evidence type="ECO:0000256" key="9">
    <source>
        <dbReference type="SAM" id="Phobius"/>
    </source>
</evidence>
<feature type="compositionally biased region" description="Low complexity" evidence="8">
    <location>
        <begin position="881"/>
        <end position="905"/>
    </location>
</feature>
<dbReference type="PANTHER" id="PTHR11705:SF143">
    <property type="entry name" value="SLL0236 PROTEIN"/>
    <property type="match status" value="1"/>
</dbReference>
<feature type="signal peptide" evidence="10">
    <location>
        <begin position="1"/>
        <end position="25"/>
    </location>
</feature>
<dbReference type="Gene3D" id="3.40.630.10">
    <property type="entry name" value="Zn peptidases"/>
    <property type="match status" value="1"/>
</dbReference>
<dbReference type="Proteomes" id="UP000313948">
    <property type="component" value="Chromosome"/>
</dbReference>
<keyword evidence="9" id="KW-1133">Transmembrane helix</keyword>
<evidence type="ECO:0000256" key="6">
    <source>
        <dbReference type="ARBA" id="ARBA00023049"/>
    </source>
</evidence>
<proteinExistence type="inferred from homology"/>
<evidence type="ECO:0000256" key="10">
    <source>
        <dbReference type="SAM" id="SignalP"/>
    </source>
</evidence>
<keyword evidence="10" id="KW-0732">Signal</keyword>
<organism evidence="12 13">
    <name type="scientific">Georgenia wutianyii</name>
    <dbReference type="NCBI Taxonomy" id="2585135"/>
    <lineage>
        <taxon>Bacteria</taxon>
        <taxon>Bacillati</taxon>
        <taxon>Actinomycetota</taxon>
        <taxon>Actinomycetes</taxon>
        <taxon>Micrococcales</taxon>
        <taxon>Bogoriellaceae</taxon>
        <taxon>Georgenia</taxon>
    </lineage>
</organism>
<name>A0ABX5VJT9_9MICO</name>
<evidence type="ECO:0000313" key="12">
    <source>
        <dbReference type="EMBL" id="QDB78702.1"/>
    </source>
</evidence>
<dbReference type="Pfam" id="PF00246">
    <property type="entry name" value="Peptidase_M14"/>
    <property type="match status" value="1"/>
</dbReference>
<evidence type="ECO:0000256" key="7">
    <source>
        <dbReference type="PROSITE-ProRule" id="PRU01379"/>
    </source>
</evidence>
<keyword evidence="13" id="KW-1185">Reference proteome</keyword>
<evidence type="ECO:0000259" key="11">
    <source>
        <dbReference type="PROSITE" id="PS52035"/>
    </source>
</evidence>
<comment type="similarity">
    <text evidence="2 7">Belongs to the peptidase M14 family.</text>
</comment>
<keyword evidence="5" id="KW-0862">Zinc</keyword>
<dbReference type="PRINTS" id="PR00765">
    <property type="entry name" value="CRBOXYPTASEA"/>
</dbReference>
<dbReference type="SMART" id="SM00631">
    <property type="entry name" value="Zn_pept"/>
    <property type="match status" value="1"/>
</dbReference>
<evidence type="ECO:0000256" key="3">
    <source>
        <dbReference type="ARBA" id="ARBA00022670"/>
    </source>
</evidence>
<dbReference type="SUPFAM" id="SSF53187">
    <property type="entry name" value="Zn-dependent exopeptidases"/>
    <property type="match status" value="1"/>
</dbReference>
<feature type="chain" id="PRO_5046169212" evidence="10">
    <location>
        <begin position="26"/>
        <end position="947"/>
    </location>
</feature>
<keyword evidence="9" id="KW-0472">Membrane</keyword>
<evidence type="ECO:0000256" key="1">
    <source>
        <dbReference type="ARBA" id="ARBA00001947"/>
    </source>
</evidence>
<dbReference type="PANTHER" id="PTHR11705">
    <property type="entry name" value="PROTEASE FAMILY M14 CARBOXYPEPTIDASE A,B"/>
    <property type="match status" value="1"/>
</dbReference>
<keyword evidence="3" id="KW-0645">Protease</keyword>
<feature type="domain" description="Peptidase M14" evidence="11">
    <location>
        <begin position="71"/>
        <end position="367"/>
    </location>
</feature>
<protein>
    <submittedName>
        <fullName evidence="12">Peptidase M14</fullName>
    </submittedName>
</protein>
<evidence type="ECO:0000256" key="5">
    <source>
        <dbReference type="ARBA" id="ARBA00022833"/>
    </source>
</evidence>
<reference evidence="12 13" key="1">
    <citation type="submission" date="2019-05" db="EMBL/GenBank/DDBJ databases">
        <title>Georgenia *** sp. nov., and Georgenia *** sp. nov., isolated from the intestinal contents of plateau pika (Ochotona curzoniae) in the Qinghai-Tibet plateau of China.</title>
        <authorList>
            <person name="Tian Z."/>
        </authorList>
    </citation>
    <scope>NUCLEOTIDE SEQUENCE [LARGE SCALE GENOMIC DNA]</scope>
    <source>
        <strain evidence="12 13">Z294</strain>
    </source>
</reference>
<feature type="compositionally biased region" description="Acidic residues" evidence="8">
    <location>
        <begin position="871"/>
        <end position="880"/>
    </location>
</feature>
<keyword evidence="4" id="KW-0378">Hydrolase</keyword>
<evidence type="ECO:0000256" key="2">
    <source>
        <dbReference type="ARBA" id="ARBA00005988"/>
    </source>
</evidence>
<feature type="region of interest" description="Disordered" evidence="8">
    <location>
        <begin position="871"/>
        <end position="915"/>
    </location>
</feature>
<comment type="cofactor">
    <cofactor evidence="1">
        <name>Zn(2+)</name>
        <dbReference type="ChEBI" id="CHEBI:29105"/>
    </cofactor>
</comment>
<feature type="active site" description="Proton donor/acceptor" evidence="7">
    <location>
        <position position="339"/>
    </location>
</feature>
<evidence type="ECO:0000256" key="8">
    <source>
        <dbReference type="SAM" id="MobiDB-lite"/>
    </source>
</evidence>
<sequence>MQVRRRVWGGAALSAVLLGAVTVPASGTGPATAALTTPLAVSAVADGMPYPRHEPLSEPPADPDDQSYWRGAVPFHEIAPLLNDLAEVSEYVSTEVVGQSTEGRDLYLVTVTAPETAAESIQQDEWRDRIKHDAAAAQEDAALLAGYKPPIWFNSNIHGNEWDGTDASLSYLTELVEALEAGDEAATALAEGYRLYFTVSNNPDGRVAGTRATALNLDANRDFITNTTPETRAIRDLTSDLQPIFFVDLHGYTGSLQVEPTGPPQGENYEHDLLMPYSYAAALRIEQDVVDAAIEGNPLTDAGGILIPYRDIPDGWDGWPPIFTPQYVQFQGSIAYTVELGPGRSRSTDPVTQLEENARNLEINRQVGHQVIESTIAYVAENRDAILGNQMEIFRRGDAGEPLREIPADPDPADYAGPDEWAAEWDAADVTGTDFPRAYVIPAGSTDAATLVDHLLAHGVEVGTADSAFTAGGQDHPAGTFVVDMHQPLRGLANVLLSDGSDISDRVPSMYDISAWSLGRLWGAEVDRVGETTDPALAVTTTPVVVAPPTGEFPTGTDYVSFRLDGVAAVQAVNLLLADGHAVSDVGGGTLVVGPDGLARAAELSELLGVPFAATDGSELAGQDVRGLSALRVGYTSSSAYGGEDELALTGLGFVDPVRVTAAGIADGSVDLSEIDVLWLGTQLQLEPVVEGEPAGPVRQALTDYFAAGKGVVASAQAGVWAGTQFGLFEAAVVDGPRSANGVVLVETSGAAEVTPAAQASGVIAAQAEEAAFVYGPAYFTGLGENVAVEQTFAAEPLLSGHWLPNGDGSGGPEQAASQPSVISAVADSGTRALVFGTDPLFRTHPRGMFDDVAAALLWAGPEGALVEAPVEEPVEEPTEDPTTPAPTDVATEDATTVDPSPTAAPGGGAGGGRLPTTGVEAWPLALVTLLLVGTGGVLVARRRLTD</sequence>
<evidence type="ECO:0000256" key="4">
    <source>
        <dbReference type="ARBA" id="ARBA00022801"/>
    </source>
</evidence>
<dbReference type="EMBL" id="CP040899">
    <property type="protein sequence ID" value="QDB78702.1"/>
    <property type="molecule type" value="Genomic_DNA"/>
</dbReference>
<gene>
    <name evidence="12" type="ORF">FE251_04410</name>
</gene>
<accession>A0ABX5VJT9</accession>
<dbReference type="InterPro" id="IPR000834">
    <property type="entry name" value="Peptidase_M14"/>
</dbReference>
<feature type="transmembrane region" description="Helical" evidence="9">
    <location>
        <begin position="922"/>
        <end position="941"/>
    </location>
</feature>
<dbReference type="PROSITE" id="PS52035">
    <property type="entry name" value="PEPTIDASE_M14"/>
    <property type="match status" value="1"/>
</dbReference>
<keyword evidence="9" id="KW-0812">Transmembrane</keyword>
<evidence type="ECO:0000313" key="13">
    <source>
        <dbReference type="Proteomes" id="UP000313948"/>
    </source>
</evidence>
<keyword evidence="6" id="KW-0482">Metalloprotease</keyword>